<accession>X1TAV0</accession>
<gene>
    <name evidence="1" type="ORF">S12H4_16262</name>
</gene>
<dbReference type="AlphaFoldDB" id="X1TAV0"/>
<protein>
    <submittedName>
        <fullName evidence="1">Uncharacterized protein</fullName>
    </submittedName>
</protein>
<dbReference type="EMBL" id="BARW01007854">
    <property type="protein sequence ID" value="GAI77149.1"/>
    <property type="molecule type" value="Genomic_DNA"/>
</dbReference>
<sequence>GNEVSMDVAEDQGRLPEGVAQTLRECGGVTLFYMITPEPTGFGAIFRIK</sequence>
<feature type="non-terminal residue" evidence="1">
    <location>
        <position position="1"/>
    </location>
</feature>
<organism evidence="1">
    <name type="scientific">marine sediment metagenome</name>
    <dbReference type="NCBI Taxonomy" id="412755"/>
    <lineage>
        <taxon>unclassified sequences</taxon>
        <taxon>metagenomes</taxon>
        <taxon>ecological metagenomes</taxon>
    </lineage>
</organism>
<name>X1TAV0_9ZZZZ</name>
<evidence type="ECO:0000313" key="1">
    <source>
        <dbReference type="EMBL" id="GAI77149.1"/>
    </source>
</evidence>
<proteinExistence type="predicted"/>
<comment type="caution">
    <text evidence="1">The sequence shown here is derived from an EMBL/GenBank/DDBJ whole genome shotgun (WGS) entry which is preliminary data.</text>
</comment>
<reference evidence="1" key="1">
    <citation type="journal article" date="2014" name="Front. Microbiol.">
        <title>High frequency of phylogenetically diverse reductive dehalogenase-homologous genes in deep subseafloor sedimentary metagenomes.</title>
        <authorList>
            <person name="Kawai M."/>
            <person name="Futagami T."/>
            <person name="Toyoda A."/>
            <person name="Takaki Y."/>
            <person name="Nishi S."/>
            <person name="Hori S."/>
            <person name="Arai W."/>
            <person name="Tsubouchi T."/>
            <person name="Morono Y."/>
            <person name="Uchiyama I."/>
            <person name="Ito T."/>
            <person name="Fujiyama A."/>
            <person name="Inagaki F."/>
            <person name="Takami H."/>
        </authorList>
    </citation>
    <scope>NUCLEOTIDE SEQUENCE</scope>
    <source>
        <strain evidence="1">Expedition CK06-06</strain>
    </source>
</reference>